<dbReference type="PANTHER" id="PTHR11934">
    <property type="entry name" value="RIBOSE-5-PHOSPHATE ISOMERASE"/>
    <property type="match status" value="1"/>
</dbReference>
<evidence type="ECO:0000256" key="3">
    <source>
        <dbReference type="ARBA" id="ARBA00011959"/>
    </source>
</evidence>
<dbReference type="Gene3D" id="3.30.70.260">
    <property type="match status" value="1"/>
</dbReference>
<gene>
    <name evidence="6" type="primary">RvY_09527-1</name>
    <name evidence="6" type="synonym">RvY_09527.1</name>
    <name evidence="6" type="ORF">RvY_09527</name>
</gene>
<reference evidence="6 7" key="1">
    <citation type="journal article" date="2016" name="Nat. Commun.">
        <title>Extremotolerant tardigrade genome and improved radiotolerance of human cultured cells by tardigrade-unique protein.</title>
        <authorList>
            <person name="Hashimoto T."/>
            <person name="Horikawa D.D."/>
            <person name="Saito Y."/>
            <person name="Kuwahara H."/>
            <person name="Kozuka-Hata H."/>
            <person name="Shin-I T."/>
            <person name="Minakuchi Y."/>
            <person name="Ohishi K."/>
            <person name="Motoyama A."/>
            <person name="Aizu T."/>
            <person name="Enomoto A."/>
            <person name="Kondo K."/>
            <person name="Tanaka S."/>
            <person name="Hara Y."/>
            <person name="Koshikawa S."/>
            <person name="Sagara H."/>
            <person name="Miura T."/>
            <person name="Yokobori S."/>
            <person name="Miyagawa K."/>
            <person name="Suzuki Y."/>
            <person name="Kubo T."/>
            <person name="Oyama M."/>
            <person name="Kohara Y."/>
            <person name="Fujiyama A."/>
            <person name="Arakawa K."/>
            <person name="Katayama T."/>
            <person name="Toyoda A."/>
            <person name="Kunieda T."/>
        </authorList>
    </citation>
    <scope>NUCLEOTIDE SEQUENCE [LARGE SCALE GENOMIC DNA]</scope>
    <source>
        <strain evidence="6 7">YOKOZUNA-1</strain>
    </source>
</reference>
<dbReference type="Proteomes" id="UP000186922">
    <property type="component" value="Unassembled WGS sequence"/>
</dbReference>
<dbReference type="AlphaFoldDB" id="A0A1D1VE74"/>
<comment type="pathway">
    <text evidence="1">Carbohydrate degradation; pentose phosphate pathway; D-ribose 5-phosphate from D-ribulose 5-phosphate (non-oxidative stage): step 1/1.</text>
</comment>
<dbReference type="OrthoDB" id="1555531at2759"/>
<dbReference type="InterPro" id="IPR004788">
    <property type="entry name" value="Ribose5P_isomerase_type_A"/>
</dbReference>
<organism evidence="6 7">
    <name type="scientific">Ramazzottius varieornatus</name>
    <name type="common">Water bear</name>
    <name type="synonym">Tardigrade</name>
    <dbReference type="NCBI Taxonomy" id="947166"/>
    <lineage>
        <taxon>Eukaryota</taxon>
        <taxon>Metazoa</taxon>
        <taxon>Ecdysozoa</taxon>
        <taxon>Tardigrada</taxon>
        <taxon>Eutardigrada</taxon>
        <taxon>Parachela</taxon>
        <taxon>Hypsibioidea</taxon>
        <taxon>Ramazzottiidae</taxon>
        <taxon>Ramazzottius</taxon>
    </lineage>
</organism>
<evidence type="ECO:0000313" key="6">
    <source>
        <dbReference type="EMBL" id="GAU98372.1"/>
    </source>
</evidence>
<name>A0A1D1VE74_RAMVA</name>
<dbReference type="SUPFAM" id="SSF100950">
    <property type="entry name" value="NagB/RpiA/CoA transferase-like"/>
    <property type="match status" value="1"/>
</dbReference>
<sequence length="259" mass="28350">MSGDAAKRAVAKYIMSKVLQPRTNIKSFGLGSGTTIELAMREKDIGLAEYLKTNKIKIVPTSFQAYQMVIDNGLEDQLTNINETPMIDLHVDGADEVDENLTLIKGGGGCFLLEKTVALHAKELVIVATQSKRVKQLGQTWTKGIPIEIKIDSSKVVQCDYSHNAPEIKAAVLKKFGGDEKKTTLRQAEKKCGPVVTDAGNLILDWSFPTEAKLDWKTVDEYIKKLPGVAETGIFVNMAKSAYFGHDDGNVTFIEAGKT</sequence>
<comment type="similarity">
    <text evidence="2">Belongs to the ribose 5-phosphate isomerase family.</text>
</comment>
<proteinExistence type="inferred from homology"/>
<protein>
    <recommendedName>
        <fullName evidence="3">ribose-5-phosphate isomerase</fullName>
        <ecNumber evidence="3">5.3.1.6</ecNumber>
    </recommendedName>
    <alternativeName>
        <fullName evidence="5">Phosphoriboisomerase</fullName>
    </alternativeName>
</protein>
<dbReference type="EC" id="5.3.1.6" evidence="3"/>
<dbReference type="NCBIfam" id="TIGR00021">
    <property type="entry name" value="rpiA"/>
    <property type="match status" value="1"/>
</dbReference>
<dbReference type="InterPro" id="IPR037171">
    <property type="entry name" value="NagB/RpiA_transferase-like"/>
</dbReference>
<dbReference type="SUPFAM" id="SSF75445">
    <property type="entry name" value="D-ribose-5-phosphate isomerase (RpiA), lid domain"/>
    <property type="match status" value="1"/>
</dbReference>
<accession>A0A1D1VE74</accession>
<evidence type="ECO:0000256" key="4">
    <source>
        <dbReference type="ARBA" id="ARBA00023235"/>
    </source>
</evidence>
<dbReference type="PANTHER" id="PTHR11934:SF0">
    <property type="entry name" value="RIBOSE-5-PHOSPHATE ISOMERASE"/>
    <property type="match status" value="1"/>
</dbReference>
<dbReference type="STRING" id="947166.A0A1D1VE74"/>
<dbReference type="GO" id="GO:0005737">
    <property type="term" value="C:cytoplasm"/>
    <property type="evidence" value="ECO:0007669"/>
    <property type="project" value="TreeGrafter"/>
</dbReference>
<evidence type="ECO:0000256" key="5">
    <source>
        <dbReference type="ARBA" id="ARBA00029734"/>
    </source>
</evidence>
<dbReference type="Pfam" id="PF06026">
    <property type="entry name" value="Rib_5-P_isom_A"/>
    <property type="match status" value="1"/>
</dbReference>
<dbReference type="EMBL" id="BDGG01000004">
    <property type="protein sequence ID" value="GAU98372.1"/>
    <property type="molecule type" value="Genomic_DNA"/>
</dbReference>
<dbReference type="Gene3D" id="3.40.50.1360">
    <property type="match status" value="1"/>
</dbReference>
<evidence type="ECO:0000256" key="2">
    <source>
        <dbReference type="ARBA" id="ARBA00008088"/>
    </source>
</evidence>
<dbReference type="CDD" id="cd01398">
    <property type="entry name" value="RPI_A"/>
    <property type="match status" value="1"/>
</dbReference>
<evidence type="ECO:0000313" key="7">
    <source>
        <dbReference type="Proteomes" id="UP000186922"/>
    </source>
</evidence>
<comment type="caution">
    <text evidence="6">The sequence shown here is derived from an EMBL/GenBank/DDBJ whole genome shotgun (WGS) entry which is preliminary data.</text>
</comment>
<dbReference type="GO" id="GO:0006014">
    <property type="term" value="P:D-ribose metabolic process"/>
    <property type="evidence" value="ECO:0007669"/>
    <property type="project" value="TreeGrafter"/>
</dbReference>
<dbReference type="GO" id="GO:0009052">
    <property type="term" value="P:pentose-phosphate shunt, non-oxidative branch"/>
    <property type="evidence" value="ECO:0007669"/>
    <property type="project" value="InterPro"/>
</dbReference>
<keyword evidence="7" id="KW-1185">Reference proteome</keyword>
<dbReference type="UniPathway" id="UPA00115">
    <property type="reaction ID" value="UER00412"/>
</dbReference>
<evidence type="ECO:0000256" key="1">
    <source>
        <dbReference type="ARBA" id="ARBA00004988"/>
    </source>
</evidence>
<dbReference type="GO" id="GO:0004751">
    <property type="term" value="F:ribose-5-phosphate isomerase activity"/>
    <property type="evidence" value="ECO:0007669"/>
    <property type="project" value="UniProtKB-EC"/>
</dbReference>
<keyword evidence="4" id="KW-0413">Isomerase</keyword>